<dbReference type="STRING" id="383855.M2ZJQ2"/>
<dbReference type="VEuPathDB" id="FungiDB:MYCFIDRAFT_156637"/>
<keyword evidence="1" id="KW-0472">Membrane</keyword>
<accession>M2ZJQ2</accession>
<keyword evidence="3" id="KW-1185">Reference proteome</keyword>
<protein>
    <recommendedName>
        <fullName evidence="4">Integral membrane protein</fullName>
    </recommendedName>
</protein>
<dbReference type="eggNOG" id="ENOG502QWIR">
    <property type="taxonomic scope" value="Eukaryota"/>
</dbReference>
<organism evidence="2 3">
    <name type="scientific">Pseudocercospora fijiensis (strain CIRAD86)</name>
    <name type="common">Black leaf streak disease fungus</name>
    <name type="synonym">Mycosphaerella fijiensis</name>
    <dbReference type="NCBI Taxonomy" id="383855"/>
    <lineage>
        <taxon>Eukaryota</taxon>
        <taxon>Fungi</taxon>
        <taxon>Dikarya</taxon>
        <taxon>Ascomycota</taxon>
        <taxon>Pezizomycotina</taxon>
        <taxon>Dothideomycetes</taxon>
        <taxon>Dothideomycetidae</taxon>
        <taxon>Mycosphaerellales</taxon>
        <taxon>Mycosphaerellaceae</taxon>
        <taxon>Pseudocercospora</taxon>
    </lineage>
</organism>
<keyword evidence="1" id="KW-0812">Transmembrane</keyword>
<feature type="transmembrane region" description="Helical" evidence="1">
    <location>
        <begin position="12"/>
        <end position="35"/>
    </location>
</feature>
<reference evidence="2 3" key="1">
    <citation type="journal article" date="2012" name="PLoS Pathog.">
        <title>Diverse lifestyles and strategies of plant pathogenesis encoded in the genomes of eighteen Dothideomycetes fungi.</title>
        <authorList>
            <person name="Ohm R.A."/>
            <person name="Feau N."/>
            <person name="Henrissat B."/>
            <person name="Schoch C.L."/>
            <person name="Horwitz B.A."/>
            <person name="Barry K.W."/>
            <person name="Condon B.J."/>
            <person name="Copeland A.C."/>
            <person name="Dhillon B."/>
            <person name="Glaser F."/>
            <person name="Hesse C.N."/>
            <person name="Kosti I."/>
            <person name="LaButti K."/>
            <person name="Lindquist E.A."/>
            <person name="Lucas S."/>
            <person name="Salamov A.A."/>
            <person name="Bradshaw R.E."/>
            <person name="Ciuffetti L."/>
            <person name="Hamelin R.C."/>
            <person name="Kema G.H.J."/>
            <person name="Lawrence C."/>
            <person name="Scott J.A."/>
            <person name="Spatafora J.W."/>
            <person name="Turgeon B.G."/>
            <person name="de Wit P.J.G.M."/>
            <person name="Zhong S."/>
            <person name="Goodwin S.B."/>
            <person name="Grigoriev I.V."/>
        </authorList>
    </citation>
    <scope>NUCLEOTIDE SEQUENCE [LARGE SCALE GENOMIC DNA]</scope>
    <source>
        <strain evidence="2 3">CIRAD86</strain>
    </source>
</reference>
<sequence>MFTDFPVGNISWWAAVVFTGGSVLWILSATFNLLGYDPATSFPGQRLYGGGITAFIGSVVFVIGNIFLFLESFNENRVGCFGWEVRPGADEDGDEKVLWRLRPVEANCTHEQHHQSGVKSWIWLPRWGDVKEHYIHEIGFIAAGIQVVSALIFFISGVASIPGMSDRLTKPLMFGVYWVPKLVASCGFVVTGFLYTVETQNEWWKPAVRSLGWHVGFWKFFGGIGFLLLACFGLNQSQWAQYQSAIHCVWGSWAFLISSVLRWYECLEQYPVEVLRSDTADLENL</sequence>
<name>M2ZJQ2_PSEFD</name>
<keyword evidence="1" id="KW-1133">Transmembrane helix</keyword>
<proteinExistence type="predicted"/>
<evidence type="ECO:0008006" key="4">
    <source>
        <dbReference type="Google" id="ProtNLM"/>
    </source>
</evidence>
<dbReference type="AlphaFoldDB" id="M2ZJQ2"/>
<feature type="transmembrane region" description="Helical" evidence="1">
    <location>
        <begin position="47"/>
        <end position="70"/>
    </location>
</feature>
<dbReference type="RefSeq" id="XP_007930070.1">
    <property type="nucleotide sequence ID" value="XM_007931879.1"/>
</dbReference>
<feature type="transmembrane region" description="Helical" evidence="1">
    <location>
        <begin position="138"/>
        <end position="162"/>
    </location>
</feature>
<evidence type="ECO:0000256" key="1">
    <source>
        <dbReference type="SAM" id="Phobius"/>
    </source>
</evidence>
<dbReference type="Proteomes" id="UP000016932">
    <property type="component" value="Unassembled WGS sequence"/>
</dbReference>
<dbReference type="KEGG" id="pfj:MYCFIDRAFT_156637"/>
<feature type="transmembrane region" description="Helical" evidence="1">
    <location>
        <begin position="215"/>
        <end position="234"/>
    </location>
</feature>
<feature type="transmembrane region" description="Helical" evidence="1">
    <location>
        <begin position="174"/>
        <end position="195"/>
    </location>
</feature>
<evidence type="ECO:0000313" key="2">
    <source>
        <dbReference type="EMBL" id="EME79324.1"/>
    </source>
</evidence>
<dbReference type="HOGENOM" id="CLU_027441_1_0_1"/>
<dbReference type="EMBL" id="KB446562">
    <property type="protein sequence ID" value="EME79324.1"/>
    <property type="molecule type" value="Genomic_DNA"/>
</dbReference>
<dbReference type="OrthoDB" id="2603at2759"/>
<gene>
    <name evidence="2" type="ORF">MYCFIDRAFT_156637</name>
</gene>
<evidence type="ECO:0000313" key="3">
    <source>
        <dbReference type="Proteomes" id="UP000016932"/>
    </source>
</evidence>
<dbReference type="GeneID" id="19331863"/>